<organism evidence="6 7">
    <name type="scientific">Magnaporthiopsis poae (strain ATCC 64411 / 73-15)</name>
    <name type="common">Kentucky bluegrass fungus</name>
    <name type="synonym">Magnaporthe poae</name>
    <dbReference type="NCBI Taxonomy" id="644358"/>
    <lineage>
        <taxon>Eukaryota</taxon>
        <taxon>Fungi</taxon>
        <taxon>Dikarya</taxon>
        <taxon>Ascomycota</taxon>
        <taxon>Pezizomycotina</taxon>
        <taxon>Sordariomycetes</taxon>
        <taxon>Sordariomycetidae</taxon>
        <taxon>Magnaporthales</taxon>
        <taxon>Magnaporthaceae</taxon>
        <taxon>Magnaporthiopsis</taxon>
    </lineage>
</organism>
<evidence type="ECO:0000313" key="5">
    <source>
        <dbReference type="EMBL" id="KLU84147.1"/>
    </source>
</evidence>
<feature type="domain" description="HpcH/HpaI aldolase/citrate lyase" evidence="4">
    <location>
        <begin position="4"/>
        <end position="189"/>
    </location>
</feature>
<dbReference type="Pfam" id="PF03328">
    <property type="entry name" value="HpcH_HpaI"/>
    <property type="match status" value="1"/>
</dbReference>
<dbReference type="PANTHER" id="PTHR30502">
    <property type="entry name" value="2-KETO-3-DEOXY-L-RHAMNONATE ALDOLASE"/>
    <property type="match status" value="1"/>
</dbReference>
<proteinExistence type="inferred from homology"/>
<dbReference type="eggNOG" id="ENOG502QR7H">
    <property type="taxonomic scope" value="Eukaryota"/>
</dbReference>
<reference evidence="5" key="2">
    <citation type="submission" date="2010-05" db="EMBL/GenBank/DDBJ databases">
        <title>The Genome Sequence of Magnaporthe poae strain ATCC 64411.</title>
        <authorList>
            <consortium name="The Broad Institute Genome Sequencing Platform"/>
            <consortium name="Broad Institute Genome Sequencing Center for Infectious Disease"/>
            <person name="Ma L.-J."/>
            <person name="Dead R."/>
            <person name="Young S."/>
            <person name="Zeng Q."/>
            <person name="Koehrsen M."/>
            <person name="Alvarado L."/>
            <person name="Berlin A."/>
            <person name="Chapman S.B."/>
            <person name="Chen Z."/>
            <person name="Freedman E."/>
            <person name="Gellesch M."/>
            <person name="Goldberg J."/>
            <person name="Griggs A."/>
            <person name="Gujja S."/>
            <person name="Heilman E.R."/>
            <person name="Heiman D."/>
            <person name="Hepburn T."/>
            <person name="Howarth C."/>
            <person name="Jen D."/>
            <person name="Larson L."/>
            <person name="Mehta T."/>
            <person name="Neiman D."/>
            <person name="Pearson M."/>
            <person name="Roberts A."/>
            <person name="Saif S."/>
            <person name="Shea T."/>
            <person name="Shenoy N."/>
            <person name="Sisk P."/>
            <person name="Stolte C."/>
            <person name="Sykes S."/>
            <person name="Walk T."/>
            <person name="White J."/>
            <person name="Yandava C."/>
            <person name="Haas B."/>
            <person name="Nusbaum C."/>
            <person name="Birren B."/>
        </authorList>
    </citation>
    <scope>NUCLEOTIDE SEQUENCE</scope>
    <source>
        <strain evidence="5">ATCC 64411</strain>
    </source>
</reference>
<keyword evidence="2" id="KW-0479">Metal-binding</keyword>
<dbReference type="GO" id="GO:0046872">
    <property type="term" value="F:metal ion binding"/>
    <property type="evidence" value="ECO:0007669"/>
    <property type="project" value="UniProtKB-KW"/>
</dbReference>
<dbReference type="VEuPathDB" id="FungiDB:MAPG_03192"/>
<dbReference type="InterPro" id="IPR040442">
    <property type="entry name" value="Pyrv_kinase-like_dom_sf"/>
</dbReference>
<evidence type="ECO:0000313" key="6">
    <source>
        <dbReference type="EnsemblFungi" id="MAPG_03192T0"/>
    </source>
</evidence>
<evidence type="ECO:0000256" key="1">
    <source>
        <dbReference type="ARBA" id="ARBA00005568"/>
    </source>
</evidence>
<dbReference type="InterPro" id="IPR015813">
    <property type="entry name" value="Pyrv/PenolPyrv_kinase-like_dom"/>
</dbReference>
<reference evidence="6" key="4">
    <citation type="journal article" date="2015" name="G3 (Bethesda)">
        <title>Genome sequences of three phytopathogenic species of the Magnaporthaceae family of fungi.</title>
        <authorList>
            <person name="Okagaki L.H."/>
            <person name="Nunes C.C."/>
            <person name="Sailsbery J."/>
            <person name="Clay B."/>
            <person name="Brown D."/>
            <person name="John T."/>
            <person name="Oh Y."/>
            <person name="Young N."/>
            <person name="Fitzgerald M."/>
            <person name="Haas B.J."/>
            <person name="Zeng Q."/>
            <person name="Young S."/>
            <person name="Adiconis X."/>
            <person name="Fan L."/>
            <person name="Levin J.Z."/>
            <person name="Mitchell T.K."/>
            <person name="Okubara P.A."/>
            <person name="Farman M.L."/>
            <person name="Kohn L.M."/>
            <person name="Birren B."/>
            <person name="Ma L.-J."/>
            <person name="Dean R.A."/>
        </authorList>
    </citation>
    <scope>NUCLEOTIDE SEQUENCE</scope>
    <source>
        <strain evidence="6">ATCC 64411 / 73-15</strain>
    </source>
</reference>
<dbReference type="InterPro" id="IPR050251">
    <property type="entry name" value="HpcH-HpaI_aldolase"/>
</dbReference>
<dbReference type="Gene3D" id="3.20.20.60">
    <property type="entry name" value="Phosphoenolpyruvate-binding domains"/>
    <property type="match status" value="1"/>
</dbReference>
<reference evidence="7" key="1">
    <citation type="submission" date="2010-05" db="EMBL/GenBank/DDBJ databases">
        <title>The genome sequence of Magnaporthe poae strain ATCC 64411.</title>
        <authorList>
            <person name="Ma L.-J."/>
            <person name="Dead R."/>
            <person name="Young S."/>
            <person name="Zeng Q."/>
            <person name="Koehrsen M."/>
            <person name="Alvarado L."/>
            <person name="Berlin A."/>
            <person name="Chapman S.B."/>
            <person name="Chen Z."/>
            <person name="Freedman E."/>
            <person name="Gellesch M."/>
            <person name="Goldberg J."/>
            <person name="Griggs A."/>
            <person name="Gujja S."/>
            <person name="Heilman E.R."/>
            <person name="Heiman D."/>
            <person name="Hepburn T."/>
            <person name="Howarth C."/>
            <person name="Jen D."/>
            <person name="Larson L."/>
            <person name="Mehta T."/>
            <person name="Neiman D."/>
            <person name="Pearson M."/>
            <person name="Roberts A."/>
            <person name="Saif S."/>
            <person name="Shea T."/>
            <person name="Shenoy N."/>
            <person name="Sisk P."/>
            <person name="Stolte C."/>
            <person name="Sykes S."/>
            <person name="Walk T."/>
            <person name="White J."/>
            <person name="Yandava C."/>
            <person name="Haas B."/>
            <person name="Nusbaum C."/>
            <person name="Birren B."/>
        </authorList>
    </citation>
    <scope>NUCLEOTIDE SEQUENCE [LARGE SCALE GENOMIC DNA]</scope>
    <source>
        <strain evidence="7">ATCC 64411 / 73-15</strain>
    </source>
</reference>
<dbReference type="EMBL" id="ADBL01000775">
    <property type="status" value="NOT_ANNOTATED_CDS"/>
    <property type="molecule type" value="Genomic_DNA"/>
</dbReference>
<dbReference type="GO" id="GO:0016832">
    <property type="term" value="F:aldehyde-lyase activity"/>
    <property type="evidence" value="ECO:0007669"/>
    <property type="project" value="TreeGrafter"/>
</dbReference>
<name>A0A0C4DTC8_MAGP6</name>
<dbReference type="PANTHER" id="PTHR30502:SF0">
    <property type="entry name" value="PHOSPHOENOLPYRUVATE CARBOXYLASE FAMILY PROTEIN"/>
    <property type="match status" value="1"/>
</dbReference>
<comment type="similarity">
    <text evidence="1">Belongs to the HpcH/HpaI aldolase family.</text>
</comment>
<dbReference type="InterPro" id="IPR005000">
    <property type="entry name" value="Aldolase/citrate-lyase_domain"/>
</dbReference>
<reference evidence="5" key="3">
    <citation type="submission" date="2011-03" db="EMBL/GenBank/DDBJ databases">
        <title>Annotation of Magnaporthe poae ATCC 64411.</title>
        <authorList>
            <person name="Ma L.-J."/>
            <person name="Dead R."/>
            <person name="Young S.K."/>
            <person name="Zeng Q."/>
            <person name="Gargeya S."/>
            <person name="Fitzgerald M."/>
            <person name="Haas B."/>
            <person name="Abouelleil A."/>
            <person name="Alvarado L."/>
            <person name="Arachchi H.M."/>
            <person name="Berlin A."/>
            <person name="Brown A."/>
            <person name="Chapman S.B."/>
            <person name="Chen Z."/>
            <person name="Dunbar C."/>
            <person name="Freedman E."/>
            <person name="Gearin G."/>
            <person name="Gellesch M."/>
            <person name="Goldberg J."/>
            <person name="Griggs A."/>
            <person name="Gujja S."/>
            <person name="Heiman D."/>
            <person name="Howarth C."/>
            <person name="Larson L."/>
            <person name="Lui A."/>
            <person name="MacDonald P.J.P."/>
            <person name="Mehta T."/>
            <person name="Montmayeur A."/>
            <person name="Murphy C."/>
            <person name="Neiman D."/>
            <person name="Pearson M."/>
            <person name="Priest M."/>
            <person name="Roberts A."/>
            <person name="Saif S."/>
            <person name="Shea T."/>
            <person name="Shenoy N."/>
            <person name="Sisk P."/>
            <person name="Stolte C."/>
            <person name="Sykes S."/>
            <person name="Yandava C."/>
            <person name="Wortman J."/>
            <person name="Nusbaum C."/>
            <person name="Birren B."/>
        </authorList>
    </citation>
    <scope>NUCLEOTIDE SEQUENCE</scope>
    <source>
        <strain evidence="5">ATCC 64411</strain>
    </source>
</reference>
<evidence type="ECO:0000313" key="7">
    <source>
        <dbReference type="Proteomes" id="UP000011715"/>
    </source>
</evidence>
<dbReference type="OrthoDB" id="1621678at2759"/>
<accession>A0A0C4DTC8</accession>
<dbReference type="EMBL" id="GL876967">
    <property type="protein sequence ID" value="KLU84147.1"/>
    <property type="molecule type" value="Genomic_DNA"/>
</dbReference>
<evidence type="ECO:0000256" key="2">
    <source>
        <dbReference type="ARBA" id="ARBA00022723"/>
    </source>
</evidence>
<evidence type="ECO:0000256" key="3">
    <source>
        <dbReference type="ARBA" id="ARBA00023239"/>
    </source>
</evidence>
<dbReference type="EnsemblFungi" id="MAPG_03192T0">
    <property type="protein sequence ID" value="MAPG_03192T0"/>
    <property type="gene ID" value="MAPG_03192"/>
</dbReference>
<keyword evidence="7" id="KW-1185">Reference proteome</keyword>
<dbReference type="GO" id="GO:0005737">
    <property type="term" value="C:cytoplasm"/>
    <property type="evidence" value="ECO:0007669"/>
    <property type="project" value="TreeGrafter"/>
</dbReference>
<evidence type="ECO:0000259" key="4">
    <source>
        <dbReference type="Pfam" id="PF03328"/>
    </source>
</evidence>
<dbReference type="OMA" id="WNRVDDY"/>
<keyword evidence="3" id="KW-0456">Lyase</keyword>
<sequence length="213" mass="22974">MHDAVPAIAATGVSPIVRIPDFQGWMVKRALDSGAHGILVPLIRTVKEVEQLVSSAKFPPQGTRGLGSPFAMQNFHPLSMTEYLQQANDGLLTVVQIETREALEQVDAIAPLVDVLFVGPFDLGNNIGHPIVDGRMDKELDDAIERVRVAAERTGGRTRSGIFCTSGEQARRYAEQGFHMLSVATDITALQAVVAESVAVAKGEAKPDRSGRY</sequence>
<dbReference type="SUPFAM" id="SSF51621">
    <property type="entry name" value="Phosphoenolpyruvate/pyruvate domain"/>
    <property type="match status" value="1"/>
</dbReference>
<protein>
    <submittedName>
        <fullName evidence="5">2,4-dihydroxyhept-2-ene-1,7-dioic acid aldolase</fullName>
    </submittedName>
</protein>
<reference evidence="6" key="5">
    <citation type="submission" date="2015-06" db="UniProtKB">
        <authorList>
            <consortium name="EnsemblFungi"/>
        </authorList>
    </citation>
    <scope>IDENTIFICATION</scope>
    <source>
        <strain evidence="6">ATCC 64411</strain>
    </source>
</reference>
<dbReference type="STRING" id="644358.A0A0C4DTC8"/>
<gene>
    <name evidence="5" type="ORF">MAPG_03192</name>
</gene>
<dbReference type="Proteomes" id="UP000011715">
    <property type="component" value="Unassembled WGS sequence"/>
</dbReference>
<dbReference type="AlphaFoldDB" id="A0A0C4DTC8"/>